<evidence type="ECO:0000313" key="1">
    <source>
        <dbReference type="EMBL" id="CAB4549517.1"/>
    </source>
</evidence>
<gene>
    <name evidence="1" type="ORF">UFOPK1495_00753</name>
</gene>
<organism evidence="1">
    <name type="scientific">freshwater metagenome</name>
    <dbReference type="NCBI Taxonomy" id="449393"/>
    <lineage>
        <taxon>unclassified sequences</taxon>
        <taxon>metagenomes</taxon>
        <taxon>ecological metagenomes</taxon>
    </lineage>
</organism>
<name>A0A6J6CE23_9ZZZZ</name>
<dbReference type="SUPFAM" id="SSF51735">
    <property type="entry name" value="NAD(P)-binding Rossmann-fold domains"/>
    <property type="match status" value="1"/>
</dbReference>
<dbReference type="Pfam" id="PF13561">
    <property type="entry name" value="adh_short_C2"/>
    <property type="match status" value="1"/>
</dbReference>
<accession>A0A6J6CE23</accession>
<dbReference type="EMBL" id="CAEZSU010000066">
    <property type="protein sequence ID" value="CAB4549517.1"/>
    <property type="molecule type" value="Genomic_DNA"/>
</dbReference>
<proteinExistence type="predicted"/>
<dbReference type="AlphaFoldDB" id="A0A6J6CE23"/>
<dbReference type="InterPro" id="IPR036291">
    <property type="entry name" value="NAD(P)-bd_dom_sf"/>
</dbReference>
<protein>
    <submittedName>
        <fullName evidence="1">Unannotated protein</fullName>
    </submittedName>
</protein>
<dbReference type="InterPro" id="IPR002347">
    <property type="entry name" value="SDR_fam"/>
</dbReference>
<reference evidence="1" key="1">
    <citation type="submission" date="2020-05" db="EMBL/GenBank/DDBJ databases">
        <authorList>
            <person name="Chiriac C."/>
            <person name="Salcher M."/>
            <person name="Ghai R."/>
            <person name="Kavagutti S V."/>
        </authorList>
    </citation>
    <scope>NUCLEOTIDE SEQUENCE</scope>
</reference>
<sequence>MGNNVRIKVVGTGPLATQLSAALSGRGHETTGSAPYEALVFAPWDPALMVPRPIAELTDAEFDLAWQQTMDAAVAACTEARTTFNGNGGAIVLTLPTTALAGGDHYAHWAAAAEGVHILTKSIARQWGPEGIAVNTLAVSPELVLADAVIAGPVSIATPAVPDADPGAVVEFLCSTDARNLAGQLLTVDGGLWM</sequence>
<dbReference type="Gene3D" id="3.40.50.720">
    <property type="entry name" value="NAD(P)-binding Rossmann-like Domain"/>
    <property type="match status" value="1"/>
</dbReference>
<dbReference type="CDD" id="cd05233">
    <property type="entry name" value="SDR_c"/>
    <property type="match status" value="1"/>
</dbReference>